<organism evidence="2">
    <name type="scientific">uncultured Leptolyngbya sp</name>
    <dbReference type="NCBI Taxonomy" id="332963"/>
    <lineage>
        <taxon>Bacteria</taxon>
        <taxon>Bacillati</taxon>
        <taxon>Cyanobacteriota</taxon>
        <taxon>Cyanophyceae</taxon>
        <taxon>Leptolyngbyales</taxon>
        <taxon>Leptolyngbyaceae</taxon>
        <taxon>Leptolyngbya group</taxon>
        <taxon>Leptolyngbya</taxon>
        <taxon>environmental samples</taxon>
    </lineage>
</organism>
<accession>A0A6J4NR39</accession>
<protein>
    <submittedName>
        <fullName evidence="2">ISSod13, transposase</fullName>
    </submittedName>
</protein>
<name>A0A6J4NR39_9CYAN</name>
<keyword evidence="1" id="KW-0175">Coiled coil</keyword>
<proteinExistence type="predicted"/>
<gene>
    <name evidence="2" type="ORF">AVDCRST_MAG94-5628</name>
</gene>
<reference evidence="2" key="1">
    <citation type="submission" date="2020-02" db="EMBL/GenBank/DDBJ databases">
        <authorList>
            <person name="Meier V. D."/>
        </authorList>
    </citation>
    <scope>NUCLEOTIDE SEQUENCE</scope>
    <source>
        <strain evidence="2">AVDCRST_MAG94</strain>
    </source>
</reference>
<sequence length="122" mass="13678">MALQEISCKKPCLKNRVEAHIEQAVVDFAIEQPAYGQLRVSNELKKRGLLVSPGGVRSIWLRHDLESFSKRLKALEAKSAQDNLILTEAQLEALEQAKEHKEARGEIETVHVAPEVRNILAT</sequence>
<dbReference type="EMBL" id="CADCTY010001936">
    <property type="protein sequence ID" value="CAA9395361.1"/>
    <property type="molecule type" value="Genomic_DNA"/>
</dbReference>
<feature type="coiled-coil region" evidence="1">
    <location>
        <begin position="77"/>
        <end position="106"/>
    </location>
</feature>
<evidence type="ECO:0000313" key="2">
    <source>
        <dbReference type="EMBL" id="CAA9395361.1"/>
    </source>
</evidence>
<evidence type="ECO:0000256" key="1">
    <source>
        <dbReference type="SAM" id="Coils"/>
    </source>
</evidence>
<dbReference type="AlphaFoldDB" id="A0A6J4NR39"/>